<accession>A0ABP4REG4</accession>
<evidence type="ECO:0000259" key="1">
    <source>
        <dbReference type="Pfam" id="PF13581"/>
    </source>
</evidence>
<dbReference type="Pfam" id="PF13581">
    <property type="entry name" value="HATPase_c_2"/>
    <property type="match status" value="1"/>
</dbReference>
<keyword evidence="3" id="KW-1185">Reference proteome</keyword>
<organism evidence="2 3">
    <name type="scientific">Nonomuraea maheshkhaliensis</name>
    <dbReference type="NCBI Taxonomy" id="419590"/>
    <lineage>
        <taxon>Bacteria</taxon>
        <taxon>Bacillati</taxon>
        <taxon>Actinomycetota</taxon>
        <taxon>Actinomycetes</taxon>
        <taxon>Streptosporangiales</taxon>
        <taxon>Streptosporangiaceae</taxon>
        <taxon>Nonomuraea</taxon>
    </lineage>
</organism>
<dbReference type="Proteomes" id="UP001500064">
    <property type="component" value="Unassembled WGS sequence"/>
</dbReference>
<feature type="domain" description="Histidine kinase/HSP90-like ATPase" evidence="1">
    <location>
        <begin position="13"/>
        <end position="122"/>
    </location>
</feature>
<dbReference type="EMBL" id="BAAAMU010000040">
    <property type="protein sequence ID" value="GAA1648901.1"/>
    <property type="molecule type" value="Genomic_DNA"/>
</dbReference>
<evidence type="ECO:0000313" key="2">
    <source>
        <dbReference type="EMBL" id="GAA1648901.1"/>
    </source>
</evidence>
<dbReference type="Gene3D" id="3.30.565.10">
    <property type="entry name" value="Histidine kinase-like ATPase, C-terminal domain"/>
    <property type="match status" value="1"/>
</dbReference>
<dbReference type="RefSeq" id="WP_346108878.1">
    <property type="nucleotide sequence ID" value="NZ_BAAAMU010000040.1"/>
</dbReference>
<gene>
    <name evidence="2" type="ORF">GCM10009733_052550</name>
</gene>
<name>A0ABP4REG4_9ACTN</name>
<dbReference type="InterPro" id="IPR036890">
    <property type="entry name" value="HATPase_C_sf"/>
</dbReference>
<proteinExistence type="predicted"/>
<protein>
    <recommendedName>
        <fullName evidence="1">Histidine kinase/HSP90-like ATPase domain-containing protein</fullName>
    </recommendedName>
</protein>
<comment type="caution">
    <text evidence="2">The sequence shown here is derived from an EMBL/GenBank/DDBJ whole genome shotgun (WGS) entry which is preliminary data.</text>
</comment>
<sequence length="130" mass="14496">MSKHLLHAPIDSDLETLRARLRAVGRQAGLAARRVDDLVIAVHEAVLHVLDKGAGRGSVHAWQDHHSLTVQVIDEHGLPPEESIPEQPSWSDAHSARLWVMRQACDELNIDLRPGLTLVQLRLSLIDNHE</sequence>
<reference evidence="3" key="1">
    <citation type="journal article" date="2019" name="Int. J. Syst. Evol. Microbiol.">
        <title>The Global Catalogue of Microorganisms (GCM) 10K type strain sequencing project: providing services to taxonomists for standard genome sequencing and annotation.</title>
        <authorList>
            <consortium name="The Broad Institute Genomics Platform"/>
            <consortium name="The Broad Institute Genome Sequencing Center for Infectious Disease"/>
            <person name="Wu L."/>
            <person name="Ma J."/>
        </authorList>
    </citation>
    <scope>NUCLEOTIDE SEQUENCE [LARGE SCALE GENOMIC DNA]</scope>
    <source>
        <strain evidence="3">JCM 13929</strain>
    </source>
</reference>
<evidence type="ECO:0000313" key="3">
    <source>
        <dbReference type="Proteomes" id="UP001500064"/>
    </source>
</evidence>
<dbReference type="InterPro" id="IPR003594">
    <property type="entry name" value="HATPase_dom"/>
</dbReference>